<feature type="non-terminal residue" evidence="1">
    <location>
        <position position="37"/>
    </location>
</feature>
<organism evidence="1 2">
    <name type="scientific">Balaenoptera physalus</name>
    <name type="common">Fin whale</name>
    <name type="synonym">Balaena physalus</name>
    <dbReference type="NCBI Taxonomy" id="9770"/>
    <lineage>
        <taxon>Eukaryota</taxon>
        <taxon>Metazoa</taxon>
        <taxon>Chordata</taxon>
        <taxon>Craniata</taxon>
        <taxon>Vertebrata</taxon>
        <taxon>Euteleostomi</taxon>
        <taxon>Mammalia</taxon>
        <taxon>Eutheria</taxon>
        <taxon>Laurasiatheria</taxon>
        <taxon>Artiodactyla</taxon>
        <taxon>Whippomorpha</taxon>
        <taxon>Cetacea</taxon>
        <taxon>Mysticeti</taxon>
        <taxon>Balaenopteridae</taxon>
        <taxon>Balaenoptera</taxon>
    </lineage>
</organism>
<dbReference type="EMBL" id="SGJD01001378">
    <property type="protein sequence ID" value="KAB0400253.1"/>
    <property type="molecule type" value="Genomic_DNA"/>
</dbReference>
<accession>A0A643CJ69</accession>
<evidence type="ECO:0000313" key="1">
    <source>
        <dbReference type="EMBL" id="KAB0400253.1"/>
    </source>
</evidence>
<dbReference type="AlphaFoldDB" id="A0A643CJ69"/>
<proteinExistence type="predicted"/>
<evidence type="ECO:0000313" key="2">
    <source>
        <dbReference type="Proteomes" id="UP000437017"/>
    </source>
</evidence>
<reference evidence="1 2" key="1">
    <citation type="journal article" date="2019" name="PLoS ONE">
        <title>Genomic analyses reveal an absence of contemporary introgressive admixture between fin whales and blue whales, despite known hybrids.</title>
        <authorList>
            <person name="Westbury M.V."/>
            <person name="Petersen B."/>
            <person name="Lorenzen E.D."/>
        </authorList>
    </citation>
    <scope>NUCLEOTIDE SEQUENCE [LARGE SCALE GENOMIC DNA]</scope>
    <source>
        <strain evidence="1">FinWhale-01</strain>
    </source>
</reference>
<name>A0A643CJ69_BALPH</name>
<dbReference type="Proteomes" id="UP000437017">
    <property type="component" value="Unassembled WGS sequence"/>
</dbReference>
<sequence>MHLTFLIAPVLRDLVQGCPGDHFEPYSVGSESSLLRK</sequence>
<comment type="caution">
    <text evidence="1">The sequence shown here is derived from an EMBL/GenBank/DDBJ whole genome shotgun (WGS) entry which is preliminary data.</text>
</comment>
<protein>
    <submittedName>
        <fullName evidence="1">Uncharacterized protein</fullName>
    </submittedName>
</protein>
<keyword evidence="2" id="KW-1185">Reference proteome</keyword>
<gene>
    <name evidence="1" type="ORF">E2I00_018263</name>
</gene>